<dbReference type="AlphaFoldDB" id="A0A1G8JJ26"/>
<dbReference type="PROSITE" id="PS51318">
    <property type="entry name" value="TAT"/>
    <property type="match status" value="1"/>
</dbReference>
<evidence type="ECO:0000313" key="4">
    <source>
        <dbReference type="Proteomes" id="UP000199527"/>
    </source>
</evidence>
<dbReference type="InterPro" id="IPR014177">
    <property type="entry name" value="Formate_DH_TAT-contain"/>
</dbReference>
<evidence type="ECO:0000313" key="3">
    <source>
        <dbReference type="EMBL" id="SDI30640.1"/>
    </source>
</evidence>
<keyword evidence="2" id="KW-0732">Signal</keyword>
<evidence type="ECO:0000256" key="1">
    <source>
        <dbReference type="SAM" id="MobiDB-lite"/>
    </source>
</evidence>
<dbReference type="Proteomes" id="UP000199527">
    <property type="component" value="Unassembled WGS sequence"/>
</dbReference>
<gene>
    <name evidence="3" type="ORF">SAMN04488540_10156</name>
</gene>
<evidence type="ECO:0000256" key="2">
    <source>
        <dbReference type="SAM" id="SignalP"/>
    </source>
</evidence>
<feature type="signal peptide" evidence="2">
    <location>
        <begin position="1"/>
        <end position="32"/>
    </location>
</feature>
<protein>
    <submittedName>
        <fullName evidence="3">Formate dehydrogenase region TAT target</fullName>
    </submittedName>
</protein>
<organism evidence="3 4">
    <name type="scientific">Ferrimonas sediminum</name>
    <dbReference type="NCBI Taxonomy" id="718193"/>
    <lineage>
        <taxon>Bacteria</taxon>
        <taxon>Pseudomonadati</taxon>
        <taxon>Pseudomonadota</taxon>
        <taxon>Gammaproteobacteria</taxon>
        <taxon>Alteromonadales</taxon>
        <taxon>Ferrimonadaceae</taxon>
        <taxon>Ferrimonas</taxon>
    </lineage>
</organism>
<dbReference type="NCBIfam" id="TIGR02811">
    <property type="entry name" value="formate_TAT"/>
    <property type="match status" value="1"/>
</dbReference>
<sequence length="66" mass="7093">MKDRQQQQRRSLLKAFGLGAGALALASGSVRAQASSPAEASPPDAQSDTRFKVTAHVQSYYQTLKD</sequence>
<accession>A0A1G8JJ26</accession>
<dbReference type="EMBL" id="FNEM01000001">
    <property type="protein sequence ID" value="SDI30640.1"/>
    <property type="molecule type" value="Genomic_DNA"/>
</dbReference>
<proteinExistence type="predicted"/>
<dbReference type="PIRSF" id="PIRSF036704">
    <property type="entry name" value="UCP036704"/>
    <property type="match status" value="1"/>
</dbReference>
<feature type="region of interest" description="Disordered" evidence="1">
    <location>
        <begin position="29"/>
        <end position="51"/>
    </location>
</feature>
<keyword evidence="4" id="KW-1185">Reference proteome</keyword>
<dbReference type="RefSeq" id="WP_090359923.1">
    <property type="nucleotide sequence ID" value="NZ_FNEM01000001.1"/>
</dbReference>
<feature type="chain" id="PRO_5011432590" evidence="2">
    <location>
        <begin position="33"/>
        <end position="66"/>
    </location>
</feature>
<dbReference type="InterPro" id="IPR006311">
    <property type="entry name" value="TAT_signal"/>
</dbReference>
<feature type="compositionally biased region" description="Low complexity" evidence="1">
    <location>
        <begin position="29"/>
        <end position="48"/>
    </location>
</feature>
<name>A0A1G8JJ26_9GAMM</name>
<reference evidence="4" key="1">
    <citation type="submission" date="2016-10" db="EMBL/GenBank/DDBJ databases">
        <authorList>
            <person name="Varghese N."/>
            <person name="Submissions S."/>
        </authorList>
    </citation>
    <scope>NUCLEOTIDE SEQUENCE [LARGE SCALE GENOMIC DNA]</scope>
    <source>
        <strain evidence="4">DSM 23317</strain>
    </source>
</reference>